<keyword evidence="7 15" id="KW-0963">Cytoplasm</keyword>
<dbReference type="InterPro" id="IPR029028">
    <property type="entry name" value="Alpha/beta_knot_MTases"/>
</dbReference>
<evidence type="ECO:0000256" key="12">
    <source>
        <dbReference type="ARBA" id="ARBA00029736"/>
    </source>
</evidence>
<feature type="domain" description="tRNA methyltransferase TRMD/TRM10-type" evidence="18">
    <location>
        <begin position="1"/>
        <end position="221"/>
    </location>
</feature>
<protein>
    <recommendedName>
        <fullName evidence="6 15">tRNA (guanine-N(1)-)-methyltransferase</fullName>
        <ecNumber evidence="5 15">2.1.1.228</ecNumber>
    </recommendedName>
    <alternativeName>
        <fullName evidence="12 15">M1G-methyltransferase</fullName>
    </alternativeName>
    <alternativeName>
        <fullName evidence="13 15">tRNA [GM37] methyltransferase</fullName>
    </alternativeName>
</protein>
<evidence type="ECO:0000256" key="1">
    <source>
        <dbReference type="ARBA" id="ARBA00002634"/>
    </source>
</evidence>
<dbReference type="CDD" id="cd18080">
    <property type="entry name" value="TrmD-like"/>
    <property type="match status" value="1"/>
</dbReference>
<dbReference type="InterPro" id="IPR002649">
    <property type="entry name" value="tRNA_m1G_MeTrfase_TrmD"/>
</dbReference>
<keyword evidence="10 15" id="KW-0949">S-adenosyl-L-methionine</keyword>
<evidence type="ECO:0000256" key="4">
    <source>
        <dbReference type="ARBA" id="ARBA00011738"/>
    </source>
</evidence>
<keyword evidence="11 15" id="KW-0819">tRNA processing</keyword>
<evidence type="ECO:0000256" key="17">
    <source>
        <dbReference type="RuleBase" id="RU003464"/>
    </source>
</evidence>
<evidence type="ECO:0000256" key="14">
    <source>
        <dbReference type="ARBA" id="ARBA00047783"/>
    </source>
</evidence>
<evidence type="ECO:0000256" key="6">
    <source>
        <dbReference type="ARBA" id="ARBA00014679"/>
    </source>
</evidence>
<dbReference type="Gene3D" id="3.40.1280.10">
    <property type="match status" value="1"/>
</dbReference>
<name>G8QWQ7_SPHPG</name>
<evidence type="ECO:0000256" key="10">
    <source>
        <dbReference type="ARBA" id="ARBA00022691"/>
    </source>
</evidence>
<dbReference type="GO" id="GO:0005829">
    <property type="term" value="C:cytosol"/>
    <property type="evidence" value="ECO:0007669"/>
    <property type="project" value="TreeGrafter"/>
</dbReference>
<dbReference type="KEGG" id="sgp:SpiGrapes_0496"/>
<dbReference type="InterPro" id="IPR016009">
    <property type="entry name" value="tRNA_MeTrfase_TRMD/TRM10"/>
</dbReference>
<dbReference type="RefSeq" id="WP_014269200.1">
    <property type="nucleotide sequence ID" value="NC_016633.1"/>
</dbReference>
<dbReference type="Gene3D" id="1.10.1270.20">
    <property type="entry name" value="tRNA(m1g37)methyltransferase, domain 2"/>
    <property type="match status" value="1"/>
</dbReference>
<dbReference type="AlphaFoldDB" id="G8QWQ7"/>
<organism evidence="19 20">
    <name type="scientific">Sphaerochaeta pleomorpha (strain ATCC BAA-1885 / DSM 22778 / Grapes)</name>
    <dbReference type="NCBI Taxonomy" id="158190"/>
    <lineage>
        <taxon>Bacteria</taxon>
        <taxon>Pseudomonadati</taxon>
        <taxon>Spirochaetota</taxon>
        <taxon>Spirochaetia</taxon>
        <taxon>Spirochaetales</taxon>
        <taxon>Sphaerochaetaceae</taxon>
        <taxon>Sphaerochaeta</taxon>
    </lineage>
</organism>
<dbReference type="PIRSF" id="PIRSF000386">
    <property type="entry name" value="tRNA_mtase"/>
    <property type="match status" value="1"/>
</dbReference>
<keyword evidence="8 15" id="KW-0489">Methyltransferase</keyword>
<keyword evidence="9 15" id="KW-0808">Transferase</keyword>
<evidence type="ECO:0000256" key="2">
    <source>
        <dbReference type="ARBA" id="ARBA00004496"/>
    </source>
</evidence>
<reference evidence="19 20" key="1">
    <citation type="submission" date="2011-11" db="EMBL/GenBank/DDBJ databases">
        <title>Complete sequence of Spirochaeta sp. grapes.</title>
        <authorList>
            <consortium name="US DOE Joint Genome Institute"/>
            <person name="Lucas S."/>
            <person name="Han J."/>
            <person name="Lapidus A."/>
            <person name="Cheng J.-F."/>
            <person name="Goodwin L."/>
            <person name="Pitluck S."/>
            <person name="Peters L."/>
            <person name="Ovchinnikova G."/>
            <person name="Munk A.C."/>
            <person name="Detter J.C."/>
            <person name="Han C."/>
            <person name="Tapia R."/>
            <person name="Land M."/>
            <person name="Hauser L."/>
            <person name="Kyrpides N."/>
            <person name="Ivanova N."/>
            <person name="Pagani I."/>
            <person name="Ritalahtilisa K."/>
            <person name="Loeffler F."/>
            <person name="Woyke T."/>
        </authorList>
    </citation>
    <scope>NUCLEOTIDE SEQUENCE [LARGE SCALE GENOMIC DNA]</scope>
    <source>
        <strain evidence="20">ATCC BAA-1885 / DSM 22778 / Grapes</strain>
    </source>
</reference>
<dbReference type="HAMAP" id="MF_00605">
    <property type="entry name" value="TrmD"/>
    <property type="match status" value="1"/>
</dbReference>
<evidence type="ECO:0000259" key="18">
    <source>
        <dbReference type="Pfam" id="PF01746"/>
    </source>
</evidence>
<gene>
    <name evidence="15" type="primary">trmD</name>
    <name evidence="19" type="ordered locus">SpiGrapes_0496</name>
</gene>
<comment type="function">
    <text evidence="1 15 17">Specifically methylates guanosine-37 in various tRNAs.</text>
</comment>
<feature type="binding site" evidence="15 16">
    <location>
        <begin position="130"/>
        <end position="135"/>
    </location>
    <ligand>
        <name>S-adenosyl-L-methionine</name>
        <dbReference type="ChEBI" id="CHEBI:59789"/>
    </ligand>
</feature>
<comment type="similarity">
    <text evidence="3 15 17">Belongs to the RNA methyltransferase TrmD family.</text>
</comment>
<evidence type="ECO:0000256" key="15">
    <source>
        <dbReference type="HAMAP-Rule" id="MF_00605"/>
    </source>
</evidence>
<dbReference type="InterPro" id="IPR029026">
    <property type="entry name" value="tRNA_m1G_MTases_N"/>
</dbReference>
<evidence type="ECO:0000313" key="19">
    <source>
        <dbReference type="EMBL" id="AEV28351.1"/>
    </source>
</evidence>
<comment type="subcellular location">
    <subcellularLocation>
        <location evidence="2 15 17">Cytoplasm</location>
    </subcellularLocation>
</comment>
<evidence type="ECO:0000256" key="13">
    <source>
        <dbReference type="ARBA" id="ARBA00033392"/>
    </source>
</evidence>
<dbReference type="eggNOG" id="COG0336">
    <property type="taxonomic scope" value="Bacteria"/>
</dbReference>
<proteinExistence type="inferred from homology"/>
<dbReference type="Pfam" id="PF01746">
    <property type="entry name" value="tRNA_m1G_MT"/>
    <property type="match status" value="1"/>
</dbReference>
<dbReference type="EC" id="2.1.1.228" evidence="5 15"/>
<dbReference type="SUPFAM" id="SSF75217">
    <property type="entry name" value="alpha/beta knot"/>
    <property type="match status" value="1"/>
</dbReference>
<accession>G8QWQ7</accession>
<dbReference type="HOGENOM" id="CLU_047363_0_1_12"/>
<evidence type="ECO:0000256" key="16">
    <source>
        <dbReference type="PIRSR" id="PIRSR000386-1"/>
    </source>
</evidence>
<evidence type="ECO:0000256" key="5">
    <source>
        <dbReference type="ARBA" id="ARBA00012807"/>
    </source>
</evidence>
<evidence type="ECO:0000256" key="9">
    <source>
        <dbReference type="ARBA" id="ARBA00022679"/>
    </source>
</evidence>
<dbReference type="NCBIfam" id="NF000648">
    <property type="entry name" value="PRK00026.1"/>
    <property type="match status" value="1"/>
</dbReference>
<dbReference type="STRING" id="158190.SpiGrapes_0496"/>
<dbReference type="InterPro" id="IPR023148">
    <property type="entry name" value="tRNA_m1G_MeTrfase_C_sf"/>
</dbReference>
<dbReference type="GO" id="GO:0052906">
    <property type="term" value="F:tRNA (guanine(37)-N1)-methyltransferase activity"/>
    <property type="evidence" value="ECO:0007669"/>
    <property type="project" value="UniProtKB-UniRule"/>
</dbReference>
<comment type="subunit">
    <text evidence="4 15 17">Homodimer.</text>
</comment>
<dbReference type="NCBIfam" id="TIGR00088">
    <property type="entry name" value="trmD"/>
    <property type="match status" value="1"/>
</dbReference>
<dbReference type="OrthoDB" id="9807416at2"/>
<dbReference type="Proteomes" id="UP000005632">
    <property type="component" value="Chromosome"/>
</dbReference>
<dbReference type="PANTHER" id="PTHR46417:SF1">
    <property type="entry name" value="TRNA (GUANINE-N(1)-)-METHYLTRANSFERASE"/>
    <property type="match status" value="1"/>
</dbReference>
<dbReference type="EMBL" id="CP003155">
    <property type="protein sequence ID" value="AEV28351.1"/>
    <property type="molecule type" value="Genomic_DNA"/>
</dbReference>
<keyword evidence="20" id="KW-1185">Reference proteome</keyword>
<dbReference type="FunFam" id="1.10.1270.20:FF:000001">
    <property type="entry name" value="tRNA (guanine-N(1)-)-methyltransferase"/>
    <property type="match status" value="1"/>
</dbReference>
<comment type="catalytic activity">
    <reaction evidence="14 15 17">
        <text>guanosine(37) in tRNA + S-adenosyl-L-methionine = N(1)-methylguanosine(37) in tRNA + S-adenosyl-L-homocysteine + H(+)</text>
        <dbReference type="Rhea" id="RHEA:36899"/>
        <dbReference type="Rhea" id="RHEA-COMP:10145"/>
        <dbReference type="Rhea" id="RHEA-COMP:10147"/>
        <dbReference type="ChEBI" id="CHEBI:15378"/>
        <dbReference type="ChEBI" id="CHEBI:57856"/>
        <dbReference type="ChEBI" id="CHEBI:59789"/>
        <dbReference type="ChEBI" id="CHEBI:73542"/>
        <dbReference type="ChEBI" id="CHEBI:74269"/>
        <dbReference type="EC" id="2.1.1.228"/>
    </reaction>
</comment>
<evidence type="ECO:0000256" key="11">
    <source>
        <dbReference type="ARBA" id="ARBA00022694"/>
    </source>
</evidence>
<dbReference type="PANTHER" id="PTHR46417">
    <property type="entry name" value="TRNA (GUANINE-N(1)-)-METHYLTRANSFERASE"/>
    <property type="match status" value="1"/>
</dbReference>
<dbReference type="GO" id="GO:0002939">
    <property type="term" value="P:tRNA N1-guanine methylation"/>
    <property type="evidence" value="ECO:0007669"/>
    <property type="project" value="TreeGrafter"/>
</dbReference>
<feature type="binding site" evidence="15 16">
    <location>
        <position position="110"/>
    </location>
    <ligand>
        <name>S-adenosyl-L-methionine</name>
        <dbReference type="ChEBI" id="CHEBI:59789"/>
    </ligand>
</feature>
<evidence type="ECO:0000256" key="3">
    <source>
        <dbReference type="ARBA" id="ARBA00007630"/>
    </source>
</evidence>
<dbReference type="FunFam" id="3.40.1280.10:FF:000001">
    <property type="entry name" value="tRNA (guanine-N(1)-)-methyltransferase"/>
    <property type="match status" value="1"/>
</dbReference>
<evidence type="ECO:0000256" key="8">
    <source>
        <dbReference type="ARBA" id="ARBA00022603"/>
    </source>
</evidence>
<sequence length="250" mass="27760">MKIHIVTLFPGIVEGFFNNSIMKRAVESGTISFDVIDFRSFASDRHHTCDDAPFGGGAGMVIKCEPLCAALDSIGAKGKRVVYPSPSGRKFTQQYAEDLSKEEELVFVCGHYEGIDQRVIDLYVDDEICIGDYVISSGEVASLVIVDAVYRLIGGVISNESLDEESFSDGLLEYPQYTRPETYCSKRVPDVLLSGHHANIGQWRLQKRLEKTLSYRPDLLETTSLDANSRKVLNELKEHSAKGTVDDGRN</sequence>
<evidence type="ECO:0000313" key="20">
    <source>
        <dbReference type="Proteomes" id="UP000005632"/>
    </source>
</evidence>
<evidence type="ECO:0000256" key="7">
    <source>
        <dbReference type="ARBA" id="ARBA00022490"/>
    </source>
</evidence>